<proteinExistence type="predicted"/>
<dbReference type="InterPro" id="IPR050796">
    <property type="entry name" value="SCF_F-box_component"/>
</dbReference>
<name>A0AAU9RCF7_THLAR</name>
<dbReference type="AlphaFoldDB" id="A0AAU9RCF7"/>
<dbReference type="NCBIfam" id="TIGR01640">
    <property type="entry name" value="F_box_assoc_1"/>
    <property type="match status" value="1"/>
</dbReference>
<dbReference type="PANTHER" id="PTHR31672">
    <property type="entry name" value="BNACNNG10540D PROTEIN"/>
    <property type="match status" value="1"/>
</dbReference>
<evidence type="ECO:0000313" key="2">
    <source>
        <dbReference type="EMBL" id="CAH2038238.1"/>
    </source>
</evidence>
<dbReference type="InterPro" id="IPR017451">
    <property type="entry name" value="F-box-assoc_interact_dom"/>
</dbReference>
<evidence type="ECO:0000259" key="1">
    <source>
        <dbReference type="Pfam" id="PF07734"/>
    </source>
</evidence>
<accession>A0AAU9RCF7</accession>
<keyword evidence="3" id="KW-1185">Reference proteome</keyword>
<organism evidence="2 3">
    <name type="scientific">Thlaspi arvense</name>
    <name type="common">Field penny-cress</name>
    <dbReference type="NCBI Taxonomy" id="13288"/>
    <lineage>
        <taxon>Eukaryota</taxon>
        <taxon>Viridiplantae</taxon>
        <taxon>Streptophyta</taxon>
        <taxon>Embryophyta</taxon>
        <taxon>Tracheophyta</taxon>
        <taxon>Spermatophyta</taxon>
        <taxon>Magnoliopsida</taxon>
        <taxon>eudicotyledons</taxon>
        <taxon>Gunneridae</taxon>
        <taxon>Pentapetalae</taxon>
        <taxon>rosids</taxon>
        <taxon>malvids</taxon>
        <taxon>Brassicales</taxon>
        <taxon>Brassicaceae</taxon>
        <taxon>Thlaspideae</taxon>
        <taxon>Thlaspi</taxon>
    </lineage>
</organism>
<dbReference type="EMBL" id="OU466857">
    <property type="protein sequence ID" value="CAH2038238.1"/>
    <property type="molecule type" value="Genomic_DNA"/>
</dbReference>
<sequence>MVENMSHCDGLLLFVTRSNYFVSNPFLKQARRIRFGHGFYSPMDAYGLGYISNQSSSLSCNDYRMVRFRCGASDKGSRIEVYEFSSDRWRVVADKSFDRFSELPESSVCLRGTPYWIGYLNGKTFSTIQSFDFEKERFETLFLPPSSIGSSKLGNSLALGVFRGDQLSLLHKSRVTGKIHLWVMKKHWSKLMRIAIPEVAMFPKFSSYFIDNNGKLVLLNRGLRSINICIVGKGGDECQNVQCSDLVPSIGGSACYYVPSLLQVPGFVEATRRS</sequence>
<evidence type="ECO:0000313" key="3">
    <source>
        <dbReference type="Proteomes" id="UP000836841"/>
    </source>
</evidence>
<protein>
    <recommendedName>
        <fullName evidence="1">F-box associated beta-propeller type 1 domain-containing protein</fullName>
    </recommendedName>
</protein>
<feature type="domain" description="F-box associated beta-propeller type 1" evidence="1">
    <location>
        <begin position="2"/>
        <end position="264"/>
    </location>
</feature>
<dbReference type="PANTHER" id="PTHR31672:SF10">
    <property type="entry name" value="F-BOX DOMAIN-CONTAINING PROTEIN"/>
    <property type="match status" value="1"/>
</dbReference>
<reference evidence="2 3" key="1">
    <citation type="submission" date="2022-03" db="EMBL/GenBank/DDBJ databases">
        <authorList>
            <person name="Nunn A."/>
            <person name="Chopra R."/>
            <person name="Nunn A."/>
            <person name="Contreras Garrido A."/>
        </authorList>
    </citation>
    <scope>NUCLEOTIDE SEQUENCE [LARGE SCALE GENOMIC DNA]</scope>
</reference>
<dbReference type="Pfam" id="PF07734">
    <property type="entry name" value="FBA_1"/>
    <property type="match status" value="1"/>
</dbReference>
<dbReference type="Proteomes" id="UP000836841">
    <property type="component" value="Chromosome 1"/>
</dbReference>
<dbReference type="InterPro" id="IPR006527">
    <property type="entry name" value="F-box-assoc_dom_typ1"/>
</dbReference>
<gene>
    <name evidence="2" type="ORF">TAV2_LOCUS2757</name>
</gene>